<feature type="transmembrane region" description="Helical" evidence="1">
    <location>
        <begin position="33"/>
        <end position="52"/>
    </location>
</feature>
<comment type="caution">
    <text evidence="2">The sequence shown here is derived from an EMBL/GenBank/DDBJ whole genome shotgun (WGS) entry which is preliminary data.</text>
</comment>
<feature type="transmembrane region" description="Helical" evidence="1">
    <location>
        <begin position="191"/>
        <end position="220"/>
    </location>
</feature>
<proteinExistence type="predicted"/>
<accession>A0ABQ6M4A1</accession>
<feature type="transmembrane region" description="Helical" evidence="1">
    <location>
        <begin position="7"/>
        <end position="27"/>
    </location>
</feature>
<reference evidence="2 3" key="1">
    <citation type="journal article" date="2023" name="Commun. Biol.">
        <title>Genome analysis of Parmales, the sister group of diatoms, reveals the evolutionary specialization of diatoms from phago-mixotrophs to photoautotrophs.</title>
        <authorList>
            <person name="Ban H."/>
            <person name="Sato S."/>
            <person name="Yoshikawa S."/>
            <person name="Yamada K."/>
            <person name="Nakamura Y."/>
            <person name="Ichinomiya M."/>
            <person name="Sato N."/>
            <person name="Blanc-Mathieu R."/>
            <person name="Endo H."/>
            <person name="Kuwata A."/>
            <person name="Ogata H."/>
        </authorList>
    </citation>
    <scope>NUCLEOTIDE SEQUENCE [LARGE SCALE GENOMIC DNA]</scope>
</reference>
<keyword evidence="1" id="KW-1133">Transmembrane helix</keyword>
<protein>
    <submittedName>
        <fullName evidence="2">Uncharacterized protein</fullName>
    </submittedName>
</protein>
<feature type="non-terminal residue" evidence="2">
    <location>
        <position position="1"/>
    </location>
</feature>
<keyword evidence="1" id="KW-0472">Membrane</keyword>
<organism evidence="2 3">
    <name type="scientific">Tetraparma gracilis</name>
    <dbReference type="NCBI Taxonomy" id="2962635"/>
    <lineage>
        <taxon>Eukaryota</taxon>
        <taxon>Sar</taxon>
        <taxon>Stramenopiles</taxon>
        <taxon>Ochrophyta</taxon>
        <taxon>Bolidophyceae</taxon>
        <taxon>Parmales</taxon>
        <taxon>Triparmaceae</taxon>
        <taxon>Tetraparma</taxon>
    </lineage>
</organism>
<keyword evidence="1" id="KW-0812">Transmembrane</keyword>
<gene>
    <name evidence="2" type="ORF">TeGR_g6970</name>
</gene>
<dbReference type="Proteomes" id="UP001165060">
    <property type="component" value="Unassembled WGS sequence"/>
</dbReference>
<feature type="transmembrane region" description="Helical" evidence="1">
    <location>
        <begin position="232"/>
        <end position="251"/>
    </location>
</feature>
<evidence type="ECO:0000313" key="3">
    <source>
        <dbReference type="Proteomes" id="UP001165060"/>
    </source>
</evidence>
<dbReference type="EMBL" id="BRYB01002421">
    <property type="protein sequence ID" value="GMI19211.1"/>
    <property type="molecule type" value="Genomic_DNA"/>
</dbReference>
<keyword evidence="3" id="KW-1185">Reference proteome</keyword>
<evidence type="ECO:0000256" key="1">
    <source>
        <dbReference type="SAM" id="Phobius"/>
    </source>
</evidence>
<evidence type="ECO:0000313" key="2">
    <source>
        <dbReference type="EMBL" id="GMI19211.1"/>
    </source>
</evidence>
<sequence>ESNQLAVLLGWSTLYVFGYALMTSFVGDSDLPVVWIAPILSPVFLVAGLLYIKREDAKNAWKALTGAKANTREWARTAAKAAEKRRLKEQREKERRMLPSTKDVLKYLCCSCFKAKSAAPDSAKVYLDAPGPGEEPVAKSGFAVVESTVTLDDSESDNEDDVAADAHDKVLKKQGANKATDERVMSLSSKLVYHIAFVCLVLSMLAVFSSGTMFFFGATFDSKNEFEKQGSLGMYAAFTGVFATSVNLALAHEVKGAPLTLGLLGAGLSSFSINYNLVGVLEASDACVELPVSFEAVAGGGGEVRISYGDGMYAGGNATAEDGAASWLTPDDSYSRHACPLVLGTNGTLGFCACCESTGGGEQDVVAIAYRDDPEDVNVETGQINNCACFRVEGVECGEDIDYFASLATFTTAMEGVAALLTGIGLLMTIDQGFKSGERVLSRFSQKKWERWKKAKLEDVKKVMEQAKVGRKIRVSDIIQDDAKQNE</sequence>
<name>A0ABQ6M4A1_9STRA</name>